<dbReference type="SUPFAM" id="SSF55874">
    <property type="entry name" value="ATPase domain of HSP90 chaperone/DNA topoisomerase II/histidine kinase"/>
    <property type="match status" value="1"/>
</dbReference>
<keyword evidence="1" id="KW-0808">Transferase</keyword>
<proteinExistence type="predicted"/>
<evidence type="ECO:0000313" key="1">
    <source>
        <dbReference type="EMBL" id="EXZ44736.1"/>
    </source>
</evidence>
<protein>
    <submittedName>
        <fullName evidence="1">Two-component system histidine kinase domain protein</fullName>
    </submittedName>
</protein>
<reference evidence="1 2" key="1">
    <citation type="submission" date="2014-02" db="EMBL/GenBank/DDBJ databases">
        <authorList>
            <person name="Sears C."/>
            <person name="Carroll K."/>
            <person name="Sack B.R."/>
            <person name="Qadri F."/>
            <person name="Myers L.L."/>
            <person name="Chung G.-T."/>
            <person name="Escheverria P."/>
            <person name="Fraser C.M."/>
            <person name="Sadzewicz L."/>
            <person name="Shefchek K.A."/>
            <person name="Tallon L."/>
            <person name="Das S.P."/>
            <person name="Daugherty S."/>
            <person name="Mongodin E.F."/>
        </authorList>
    </citation>
    <scope>NUCLEOTIDE SEQUENCE [LARGE SCALE GENOMIC DNA]</scope>
    <source>
        <strain evidence="1 2">2-F-2 #4</strain>
    </source>
</reference>
<dbReference type="Gene3D" id="3.30.565.10">
    <property type="entry name" value="Histidine kinase-like ATPase, C-terminal domain"/>
    <property type="match status" value="1"/>
</dbReference>
<comment type="caution">
    <text evidence="1">The sequence shown here is derived from an EMBL/GenBank/DDBJ whole genome shotgun (WGS) entry which is preliminary data.</text>
</comment>
<accession>A0A016BVY5</accession>
<gene>
    <name evidence="1" type="ORF">M076_2053</name>
</gene>
<dbReference type="EMBL" id="JGDM01000050">
    <property type="protein sequence ID" value="EXZ44736.1"/>
    <property type="molecule type" value="Genomic_DNA"/>
</dbReference>
<dbReference type="GO" id="GO:0016301">
    <property type="term" value="F:kinase activity"/>
    <property type="evidence" value="ECO:0007669"/>
    <property type="project" value="UniProtKB-KW"/>
</dbReference>
<sequence>MTFKFTIYPHTRLLTKVYQKYENRITQEVQSKLLLATDNVEIETDAVRLRQVVEHLLDNTAKFTVKGHMDIGYALSNHICIRCRYRLRYSKQSI</sequence>
<dbReference type="InterPro" id="IPR036890">
    <property type="entry name" value="HATPase_C_sf"/>
</dbReference>
<evidence type="ECO:0000313" key="2">
    <source>
        <dbReference type="Proteomes" id="UP000022272"/>
    </source>
</evidence>
<dbReference type="Proteomes" id="UP000022272">
    <property type="component" value="Unassembled WGS sequence"/>
</dbReference>
<organism evidence="1 2">
    <name type="scientific">Bacteroides fragilis str. 2-F-2 #4</name>
    <dbReference type="NCBI Taxonomy" id="1339280"/>
    <lineage>
        <taxon>Bacteria</taxon>
        <taxon>Pseudomonadati</taxon>
        <taxon>Bacteroidota</taxon>
        <taxon>Bacteroidia</taxon>
        <taxon>Bacteroidales</taxon>
        <taxon>Bacteroidaceae</taxon>
        <taxon>Bacteroides</taxon>
    </lineage>
</organism>
<name>A0A016BVY5_BACFG</name>
<keyword evidence="1" id="KW-0418">Kinase</keyword>
<dbReference type="AlphaFoldDB" id="A0A016BVY5"/>